<feature type="signal peptide" evidence="2">
    <location>
        <begin position="1"/>
        <end position="25"/>
    </location>
</feature>
<sequence length="646" mass="69624">MKKTTFPIFKSIFALFLMISATGFAQNVDVILTVDWPQWSTENKVEFYDPAGMLLVTIDNGFDGSGSAVNPYNETTTAVSYPINSSTTAGYYVIVYDTYGDGWNGGGNLTITADGDTALAFDGTFDTSATNSQISQTIYFAIEEAAPPPPPFPGVSQFDTSGNNYIEYIPGNMPIIISAPHGGVLQSGQTIGGTFYPDNDSALPDRNCGGSVERDDNTEILIREIQQSVFDQTGCYPYIIISNLHRSKLDPNREQNEATCGDADALFYWNAFHNFIDDASTDVMSKWGKGLYIDLHGQSHTVPRIEAGYNISASDLNNTTANHLNGVSNSTITNLVSTNLGGLTQEELVRGPNSLGGIFRDTGGAFYNAQGYSGCGVSSGYRTVPSDFDQGSSDACDDTRPNSNQYFAGDYYNNMRHGSGPTASDGLGGGGTIDGIMTEVNRRVRDLGTYNGNFFDSRPQTLVPFADDYATVIKNYIDLHYNDFAAFTYSTSTYAMDDPDPTPTRTTGVTGVFTATPAGLSINATTGEIDLSMSTDGLYTITHTVGACDLYSASTPMTITNTLSTPDVSEATFALYPNPTTGNLQIESTQTISKVIVYNLIGQQVKTFEMQAGQKSIDISNLKTGSYFINLQSTTGNSYTKLIVKK</sequence>
<dbReference type="EMBL" id="JACGWS010000001">
    <property type="protein sequence ID" value="MBC8753533.1"/>
    <property type="molecule type" value="Genomic_DNA"/>
</dbReference>
<dbReference type="Gene3D" id="3.40.630.40">
    <property type="entry name" value="Zn-dependent exopeptidases"/>
    <property type="match status" value="1"/>
</dbReference>
<dbReference type="SUPFAM" id="SSF53187">
    <property type="entry name" value="Zn-dependent exopeptidases"/>
    <property type="match status" value="1"/>
</dbReference>
<name>A0ABR7Q511_9FLAO</name>
<organism evidence="4 5">
    <name type="scientific">Kordia aestuariivivens</name>
    <dbReference type="NCBI Taxonomy" id="2759037"/>
    <lineage>
        <taxon>Bacteria</taxon>
        <taxon>Pseudomonadati</taxon>
        <taxon>Bacteroidota</taxon>
        <taxon>Flavobacteriia</taxon>
        <taxon>Flavobacteriales</taxon>
        <taxon>Flavobacteriaceae</taxon>
        <taxon>Kordia</taxon>
    </lineage>
</organism>
<dbReference type="RefSeq" id="WP_187560563.1">
    <property type="nucleotide sequence ID" value="NZ_JACGWS010000001.1"/>
</dbReference>
<dbReference type="NCBIfam" id="TIGR04183">
    <property type="entry name" value="Por_Secre_tail"/>
    <property type="match status" value="1"/>
</dbReference>
<keyword evidence="1 2" id="KW-0732">Signal</keyword>
<evidence type="ECO:0000259" key="3">
    <source>
        <dbReference type="Pfam" id="PF18962"/>
    </source>
</evidence>
<comment type="caution">
    <text evidence="4">The sequence shown here is derived from an EMBL/GenBank/DDBJ whole genome shotgun (WGS) entry which is preliminary data.</text>
</comment>
<dbReference type="Proteomes" id="UP000619238">
    <property type="component" value="Unassembled WGS sequence"/>
</dbReference>
<gene>
    <name evidence="4" type="ORF">H2O64_02545</name>
</gene>
<accession>A0ABR7Q511</accession>
<evidence type="ECO:0000313" key="4">
    <source>
        <dbReference type="EMBL" id="MBC8753533.1"/>
    </source>
</evidence>
<evidence type="ECO:0000313" key="5">
    <source>
        <dbReference type="Proteomes" id="UP000619238"/>
    </source>
</evidence>
<proteinExistence type="predicted"/>
<feature type="domain" description="Secretion system C-terminal sorting" evidence="3">
    <location>
        <begin position="575"/>
        <end position="644"/>
    </location>
</feature>
<protein>
    <submittedName>
        <fullName evidence="4">T9SS type A sorting domain-containing protein</fullName>
    </submittedName>
</protein>
<evidence type="ECO:0000256" key="1">
    <source>
        <dbReference type="ARBA" id="ARBA00022729"/>
    </source>
</evidence>
<dbReference type="Pfam" id="PF18962">
    <property type="entry name" value="Por_Secre_tail"/>
    <property type="match status" value="1"/>
</dbReference>
<feature type="chain" id="PRO_5046700078" evidence="2">
    <location>
        <begin position="26"/>
        <end position="646"/>
    </location>
</feature>
<reference evidence="4 5" key="1">
    <citation type="submission" date="2020-07" db="EMBL/GenBank/DDBJ databases">
        <title>Description of Kordia aestuariivivens sp. nov., isolated from a tidal flat.</title>
        <authorList>
            <person name="Park S."/>
            <person name="Yoon J.-H."/>
        </authorList>
    </citation>
    <scope>NUCLEOTIDE SEQUENCE [LARGE SCALE GENOMIC DNA]</scope>
    <source>
        <strain evidence="4 5">YSTF-M3</strain>
    </source>
</reference>
<evidence type="ECO:0000256" key="2">
    <source>
        <dbReference type="SAM" id="SignalP"/>
    </source>
</evidence>
<keyword evidence="5" id="KW-1185">Reference proteome</keyword>
<dbReference type="InterPro" id="IPR026444">
    <property type="entry name" value="Secre_tail"/>
</dbReference>